<evidence type="ECO:0000313" key="8">
    <source>
        <dbReference type="Proteomes" id="UP000306236"/>
    </source>
</evidence>
<dbReference type="SUPFAM" id="SSF52788">
    <property type="entry name" value="Phosphotyrosine protein phosphatases I"/>
    <property type="match status" value="1"/>
</dbReference>
<dbReference type="AlphaFoldDB" id="A0A4S5BPI6"/>
<evidence type="ECO:0000256" key="4">
    <source>
        <dbReference type="ARBA" id="ARBA00022912"/>
    </source>
</evidence>
<dbReference type="PANTHER" id="PTHR11717">
    <property type="entry name" value="LOW MOLECULAR WEIGHT PROTEIN TYROSINE PHOSPHATASE"/>
    <property type="match status" value="1"/>
</dbReference>
<dbReference type="RefSeq" id="WP_136406665.1">
    <property type="nucleotide sequence ID" value="NZ_SSWX01000012.1"/>
</dbReference>
<feature type="domain" description="Phosphotyrosine protein phosphatase I" evidence="6">
    <location>
        <begin position="2"/>
        <end position="150"/>
    </location>
</feature>
<dbReference type="EC" id="3.1.3.48" evidence="2"/>
<organism evidence="7 8">
    <name type="scientific">Lampropedia aestuarii</name>
    <dbReference type="NCBI Taxonomy" id="2562762"/>
    <lineage>
        <taxon>Bacteria</taxon>
        <taxon>Pseudomonadati</taxon>
        <taxon>Pseudomonadota</taxon>
        <taxon>Betaproteobacteria</taxon>
        <taxon>Burkholderiales</taxon>
        <taxon>Comamonadaceae</taxon>
        <taxon>Lampropedia</taxon>
    </lineage>
</organism>
<dbReference type="PANTHER" id="PTHR11717:SF7">
    <property type="entry name" value="LOW MOLECULAR WEIGHT PHOSPHOTYROSINE PROTEIN PHOSPHATASE"/>
    <property type="match status" value="1"/>
</dbReference>
<evidence type="ECO:0000256" key="2">
    <source>
        <dbReference type="ARBA" id="ARBA00013064"/>
    </source>
</evidence>
<name>A0A4S5BPI6_9BURK</name>
<gene>
    <name evidence="7" type="ORF">E8K88_10670</name>
</gene>
<dbReference type="Pfam" id="PF01451">
    <property type="entry name" value="LMWPc"/>
    <property type="match status" value="1"/>
</dbReference>
<dbReference type="InterPro" id="IPR050438">
    <property type="entry name" value="LMW_PTPase"/>
</dbReference>
<proteinExistence type="inferred from homology"/>
<dbReference type="InterPro" id="IPR036196">
    <property type="entry name" value="Ptyr_pPase_sf"/>
</dbReference>
<sequence>MVCMGNICRSPTAHGVLERYIAQAGLQQLIEVDSAGTHAYHVGEPPDKRSQSHALLRGFDLQHQRARQVKAVDLMESDVVLVMDQPNETAVRALAQTVSGPDVQHKIMRLAAFATRHQAHEVPDPYYGGDKGFDYVLDLVEDACQNLLDQLKAYA</sequence>
<evidence type="ECO:0000256" key="3">
    <source>
        <dbReference type="ARBA" id="ARBA00022801"/>
    </source>
</evidence>
<dbReference type="SMART" id="SM00226">
    <property type="entry name" value="LMWPc"/>
    <property type="match status" value="1"/>
</dbReference>
<dbReference type="OrthoDB" id="9784339at2"/>
<protein>
    <recommendedName>
        <fullName evidence="2">protein-tyrosine-phosphatase</fullName>
        <ecNumber evidence="2">3.1.3.48</ecNumber>
    </recommendedName>
</protein>
<feature type="active site" description="Nucleophile" evidence="5">
    <location>
        <position position="3"/>
    </location>
</feature>
<feature type="active site" evidence="5">
    <location>
        <position position="9"/>
    </location>
</feature>
<feature type="active site" description="Proton donor" evidence="5">
    <location>
        <position position="124"/>
    </location>
</feature>
<comment type="similarity">
    <text evidence="1">Belongs to the low molecular weight phosphotyrosine protein phosphatase family.</text>
</comment>
<keyword evidence="4" id="KW-0904">Protein phosphatase</keyword>
<dbReference type="CDD" id="cd16343">
    <property type="entry name" value="LMWPTP"/>
    <property type="match status" value="1"/>
</dbReference>
<accession>A0A4S5BPI6</accession>
<dbReference type="Gene3D" id="3.40.50.2300">
    <property type="match status" value="1"/>
</dbReference>
<dbReference type="InterPro" id="IPR017867">
    <property type="entry name" value="Tyr_phospatase_low_mol_wt"/>
</dbReference>
<keyword evidence="3" id="KW-0378">Hydrolase</keyword>
<dbReference type="GO" id="GO:0004725">
    <property type="term" value="F:protein tyrosine phosphatase activity"/>
    <property type="evidence" value="ECO:0007669"/>
    <property type="project" value="UniProtKB-EC"/>
</dbReference>
<dbReference type="PRINTS" id="PR00719">
    <property type="entry name" value="LMWPTPASE"/>
</dbReference>
<dbReference type="EMBL" id="SSWX01000012">
    <property type="protein sequence ID" value="THJ33063.1"/>
    <property type="molecule type" value="Genomic_DNA"/>
</dbReference>
<evidence type="ECO:0000259" key="6">
    <source>
        <dbReference type="SMART" id="SM00226"/>
    </source>
</evidence>
<comment type="caution">
    <text evidence="7">The sequence shown here is derived from an EMBL/GenBank/DDBJ whole genome shotgun (WGS) entry which is preliminary data.</text>
</comment>
<keyword evidence="8" id="KW-1185">Reference proteome</keyword>
<evidence type="ECO:0000313" key="7">
    <source>
        <dbReference type="EMBL" id="THJ33063.1"/>
    </source>
</evidence>
<evidence type="ECO:0000256" key="1">
    <source>
        <dbReference type="ARBA" id="ARBA00011063"/>
    </source>
</evidence>
<dbReference type="Proteomes" id="UP000306236">
    <property type="component" value="Unassembled WGS sequence"/>
</dbReference>
<dbReference type="InterPro" id="IPR023485">
    <property type="entry name" value="Ptyr_pPase"/>
</dbReference>
<evidence type="ECO:0000256" key="5">
    <source>
        <dbReference type="PIRSR" id="PIRSR617867-1"/>
    </source>
</evidence>
<reference evidence="7 8" key="1">
    <citation type="submission" date="2019-04" db="EMBL/GenBank/DDBJ databases">
        <title>Lampropedia sp YIM MLB12 draf genome.</title>
        <authorList>
            <person name="Wang Y.-X."/>
        </authorList>
    </citation>
    <scope>NUCLEOTIDE SEQUENCE [LARGE SCALE GENOMIC DNA]</scope>
    <source>
        <strain evidence="7 8">YIM MLB12</strain>
    </source>
</reference>